<accession>A0A1E4TE40</accession>
<evidence type="ECO:0000256" key="1">
    <source>
        <dbReference type="ARBA" id="ARBA00022737"/>
    </source>
</evidence>
<dbReference type="Gene3D" id="1.25.40.10">
    <property type="entry name" value="Tetratricopeptide repeat domain"/>
    <property type="match status" value="1"/>
</dbReference>
<gene>
    <name evidence="3" type="ORF">CANCADRAFT_16729</name>
</gene>
<name>A0A1E4TE40_9ASCO</name>
<dbReference type="GO" id="GO:0101031">
    <property type="term" value="C:protein folding chaperone complex"/>
    <property type="evidence" value="ECO:0007669"/>
    <property type="project" value="TreeGrafter"/>
</dbReference>
<protein>
    <submittedName>
        <fullName evidence="3">Uncharacterized protein</fullName>
    </submittedName>
</protein>
<keyword evidence="2" id="KW-0802">TPR repeat</keyword>
<evidence type="ECO:0000313" key="4">
    <source>
        <dbReference type="Proteomes" id="UP000095023"/>
    </source>
</evidence>
<organism evidence="3 4">
    <name type="scientific">Tortispora caseinolytica NRRL Y-17796</name>
    <dbReference type="NCBI Taxonomy" id="767744"/>
    <lineage>
        <taxon>Eukaryota</taxon>
        <taxon>Fungi</taxon>
        <taxon>Dikarya</taxon>
        <taxon>Ascomycota</taxon>
        <taxon>Saccharomycotina</taxon>
        <taxon>Trigonopsidomycetes</taxon>
        <taxon>Trigonopsidales</taxon>
        <taxon>Trigonopsidaceae</taxon>
        <taxon>Tortispora</taxon>
    </lineage>
</organism>
<evidence type="ECO:0000256" key="2">
    <source>
        <dbReference type="ARBA" id="ARBA00022803"/>
    </source>
</evidence>
<dbReference type="InterPro" id="IPR013105">
    <property type="entry name" value="TPR_2"/>
</dbReference>
<reference evidence="4" key="1">
    <citation type="submission" date="2016-02" db="EMBL/GenBank/DDBJ databases">
        <title>Comparative genomics of biotechnologically important yeasts.</title>
        <authorList>
            <consortium name="DOE Joint Genome Institute"/>
            <person name="Riley R."/>
            <person name="Haridas S."/>
            <person name="Wolfe K.H."/>
            <person name="Lopes M.R."/>
            <person name="Hittinger C.T."/>
            <person name="Goker M."/>
            <person name="Salamov A."/>
            <person name="Wisecaver J."/>
            <person name="Long T.M."/>
            <person name="Aerts A.L."/>
            <person name="Barry K."/>
            <person name="Choi C."/>
            <person name="Clum A."/>
            <person name="Coughlan A.Y."/>
            <person name="Deshpande S."/>
            <person name="Douglass A.P."/>
            <person name="Hanson S.J."/>
            <person name="Klenk H.-P."/>
            <person name="Labutti K."/>
            <person name="Lapidus A."/>
            <person name="Lindquist E."/>
            <person name="Lipzen A."/>
            <person name="Meier-Kolthoff J.P."/>
            <person name="Ohm R.A."/>
            <person name="Otillar R.P."/>
            <person name="Pangilinan J."/>
            <person name="Peng Y."/>
            <person name="Rokas A."/>
            <person name="Rosa C.A."/>
            <person name="Scheuner C."/>
            <person name="Sibirny A.A."/>
            <person name="Slot J.C."/>
            <person name="Stielow J.B."/>
            <person name="Sun H."/>
            <person name="Kurtzman C.P."/>
            <person name="Blackwell M."/>
            <person name="Jeffries T.W."/>
            <person name="Grigoriev I.V."/>
        </authorList>
    </citation>
    <scope>NUCLEOTIDE SEQUENCE [LARGE SCALE GENOMIC DNA]</scope>
    <source>
        <strain evidence="4">NRRL Y-17796</strain>
    </source>
</reference>
<dbReference type="PANTHER" id="PTHR46423">
    <property type="entry name" value="RNA POLYMERASE II-ASSOCIATED PROTEIN 3"/>
    <property type="match status" value="1"/>
</dbReference>
<dbReference type="PANTHER" id="PTHR46423:SF1">
    <property type="entry name" value="RNA POLYMERASE II-ASSOCIATED PROTEIN 3"/>
    <property type="match status" value="1"/>
</dbReference>
<dbReference type="AlphaFoldDB" id="A0A1E4TE40"/>
<dbReference type="Proteomes" id="UP000095023">
    <property type="component" value="Unassembled WGS sequence"/>
</dbReference>
<dbReference type="InterPro" id="IPR011990">
    <property type="entry name" value="TPR-like_helical_dom_sf"/>
</dbReference>
<dbReference type="Pfam" id="PF07719">
    <property type="entry name" value="TPR_2"/>
    <property type="match status" value="1"/>
</dbReference>
<dbReference type="EMBL" id="KV453842">
    <property type="protein sequence ID" value="ODV90030.1"/>
    <property type="molecule type" value="Genomic_DNA"/>
</dbReference>
<feature type="non-terminal residue" evidence="3">
    <location>
        <position position="68"/>
    </location>
</feature>
<feature type="non-terminal residue" evidence="3">
    <location>
        <position position="1"/>
    </location>
</feature>
<proteinExistence type="predicted"/>
<keyword evidence="1" id="KW-0677">Repeat</keyword>
<dbReference type="OrthoDB" id="10250354at2759"/>
<keyword evidence="4" id="KW-1185">Reference proteome</keyword>
<dbReference type="InterPro" id="IPR051966">
    <property type="entry name" value="RPAP3"/>
</dbReference>
<evidence type="ECO:0000313" key="3">
    <source>
        <dbReference type="EMBL" id="ODV90030.1"/>
    </source>
</evidence>
<dbReference type="SUPFAM" id="SSF48452">
    <property type="entry name" value="TPR-like"/>
    <property type="match status" value="1"/>
</dbReference>
<sequence length="68" mass="7592">IPTMGSAEGLKESGNNLYKNGDYEGAIKMYNAALLQDIRDSTLYTNRAMCHLKLSKYDDVLLDCEMAL</sequence>